<feature type="domain" description="DUF6242" evidence="2">
    <location>
        <begin position="42"/>
        <end position="136"/>
    </location>
</feature>
<sequence>MRIKFLSVIVSFLIVSFALSSCLDSDDNYEFSSDATIHAFGIDTIHGKHYKFTIDQLNRLIYNRDSLPVGSDTIIDRILIDTMTVTGWITSGSPTDTVFVMSDSVDLRPAMNNDAGMLFKAHAADGVTVREYKLKVNVHLQDPDSLVWTDMQKRGNIFSNTINLGQQKAVVLGDELFVYTSNSTAYKTSTAPDKYNWSKVNVSNLPSDVKLTSAVEYNNALYMVTESKRVFSSTNGGAWTEVTTLGDNVIVLINGFSDRLSGIVEINGKQYFNICKDGKNWEAENTADNLTLEEVPAGFPTENISTTQTNTGNGVEKVVLAGMPLANEQETIPWFSLDGKGWASLANTVYDTSCPGMVNPAIMYYGDMFYCFGGELDAIYNSITGIAWSKTETKFLLPQEFKGKGAYSIIVEPTKDKTVAPADKRDFIWVIFGGNGTKNEVWRGRLNRLGFEIQ</sequence>
<evidence type="ECO:0000313" key="20">
    <source>
        <dbReference type="Proteomes" id="UP000442334"/>
    </source>
</evidence>
<dbReference type="Proteomes" id="UP000260844">
    <property type="component" value="Unassembled WGS sequence"/>
</dbReference>
<evidence type="ECO:0000256" key="1">
    <source>
        <dbReference type="SAM" id="SignalP"/>
    </source>
</evidence>
<dbReference type="EMBL" id="WCUA01000001">
    <property type="protein sequence ID" value="KAB4188300.1"/>
    <property type="molecule type" value="Genomic_DNA"/>
</dbReference>
<dbReference type="STRING" id="820.ERS852554_01211"/>
<evidence type="ECO:0000259" key="2">
    <source>
        <dbReference type="Pfam" id="PF19755"/>
    </source>
</evidence>
<dbReference type="Proteomes" id="UP001218502">
    <property type="component" value="Unassembled WGS sequence"/>
</dbReference>
<evidence type="ECO:0000313" key="14">
    <source>
        <dbReference type="Proteomes" id="UP000095614"/>
    </source>
</evidence>
<evidence type="ECO:0000313" key="15">
    <source>
        <dbReference type="Proteomes" id="UP000196329"/>
    </source>
</evidence>
<feature type="domain" description="DUF6242" evidence="3">
    <location>
        <begin position="142"/>
        <end position="453"/>
    </location>
</feature>
<dbReference type="EMBL" id="NFHS01000002">
    <property type="protein sequence ID" value="OUN56175.1"/>
    <property type="molecule type" value="Genomic_DNA"/>
</dbReference>
<evidence type="ECO:0000313" key="5">
    <source>
        <dbReference type="EMBL" id="KAB4093250.1"/>
    </source>
</evidence>
<dbReference type="Proteomes" id="UP000095614">
    <property type="component" value="Unassembled WGS sequence"/>
</dbReference>
<proteinExistence type="predicted"/>
<dbReference type="PATRIC" id="fig|820.27.peg.1841"/>
<evidence type="ECO:0000313" key="10">
    <source>
        <dbReference type="EMBL" id="OUN56175.1"/>
    </source>
</evidence>
<dbReference type="OrthoDB" id="1078890at2"/>
<evidence type="ECO:0000313" key="16">
    <source>
        <dbReference type="Proteomes" id="UP000260844"/>
    </source>
</evidence>
<evidence type="ECO:0000313" key="8">
    <source>
        <dbReference type="EMBL" id="KAB4236621.1"/>
    </source>
</evidence>
<dbReference type="EMBL" id="WCTR01000008">
    <property type="protein sequence ID" value="KAB4211727.1"/>
    <property type="molecule type" value="Genomic_DNA"/>
</dbReference>
<evidence type="ECO:0000313" key="22">
    <source>
        <dbReference type="Proteomes" id="UP000466952"/>
    </source>
</evidence>
<evidence type="ECO:0000313" key="12">
    <source>
        <dbReference type="EMBL" id="RGZ50126.1"/>
    </source>
</evidence>
<dbReference type="AlphaFoldDB" id="A0A139K824"/>
<gene>
    <name evidence="10" type="ORF">B5G17_04405</name>
    <name evidence="13" type="ORF">DW729_10215</name>
    <name evidence="12" type="ORF">DW988_06000</name>
    <name evidence="11" type="ORF">DXD40_06835</name>
    <name evidence="4" type="ORF">ERS852462_01853</name>
    <name evidence="8" type="ORF">GAP47_10995</name>
    <name evidence="7" type="ORF">GAP55_12150</name>
    <name evidence="6" type="ORF">GAQ34_01285</name>
    <name evidence="5" type="ORF">GAQ56_08380</name>
    <name evidence="9" type="ORF">POY80_02760</name>
</gene>
<evidence type="ECO:0000313" key="21">
    <source>
        <dbReference type="Proteomes" id="UP000462376"/>
    </source>
</evidence>
<dbReference type="PROSITE" id="PS51257">
    <property type="entry name" value="PROKAR_LIPOPROTEIN"/>
    <property type="match status" value="1"/>
</dbReference>
<protein>
    <submittedName>
        <fullName evidence="9">DUF6242 domain-containing protein</fullName>
    </submittedName>
</protein>
<accession>A0A139K824</accession>
<reference evidence="9" key="6">
    <citation type="submission" date="2022-10" db="EMBL/GenBank/DDBJ databases">
        <title>Human gut microbiome strain richness.</title>
        <authorList>
            <person name="Chen-Liaw A."/>
        </authorList>
    </citation>
    <scope>NUCLEOTIDE SEQUENCE</scope>
    <source>
        <strain evidence="9">A1_m1001262Bd0_191120</strain>
    </source>
</reference>
<dbReference type="Proteomes" id="UP000432488">
    <property type="component" value="Unassembled WGS sequence"/>
</dbReference>
<feature type="chain" id="PRO_5014530853" evidence="1">
    <location>
        <begin position="21"/>
        <end position="454"/>
    </location>
</feature>
<dbReference type="Proteomes" id="UP000442334">
    <property type="component" value="Unassembled WGS sequence"/>
</dbReference>
<dbReference type="Pfam" id="PF25852">
    <property type="entry name" value="DUF6242_C"/>
    <property type="match status" value="1"/>
</dbReference>
<dbReference type="Proteomes" id="UP000466952">
    <property type="component" value="Unassembled WGS sequence"/>
</dbReference>
<dbReference type="InterPro" id="IPR046209">
    <property type="entry name" value="DUF6242_N"/>
</dbReference>
<dbReference type="Proteomes" id="UP000196329">
    <property type="component" value="Unassembled WGS sequence"/>
</dbReference>
<reference evidence="15" key="2">
    <citation type="submission" date="2017-04" db="EMBL/GenBank/DDBJ databases">
        <title>Function of individual gut microbiota members based on whole genome sequencing of pure cultures obtained from chicken caecum.</title>
        <authorList>
            <person name="Medvecky M."/>
            <person name="Cejkova D."/>
            <person name="Polansky O."/>
            <person name="Karasova D."/>
            <person name="Kubasova T."/>
            <person name="Cizek A."/>
            <person name="Rychlik I."/>
        </authorList>
    </citation>
    <scope>NUCLEOTIDE SEQUENCE [LARGE SCALE GENOMIC DNA]</scope>
    <source>
        <strain evidence="15">An67</strain>
    </source>
</reference>
<dbReference type="EMBL" id="WCUV01000005">
    <property type="protein sequence ID" value="KAB4093250.1"/>
    <property type="molecule type" value="Genomic_DNA"/>
</dbReference>
<evidence type="ECO:0000313" key="9">
    <source>
        <dbReference type="EMBL" id="MDC1751369.1"/>
    </source>
</evidence>
<dbReference type="EMBL" id="QSEE01000004">
    <property type="protein sequence ID" value="RGZ50126.1"/>
    <property type="molecule type" value="Genomic_DNA"/>
</dbReference>
<dbReference type="EMBL" id="QSPV01000004">
    <property type="protein sequence ID" value="RGJ95733.1"/>
    <property type="molecule type" value="Genomic_DNA"/>
</dbReference>
<reference evidence="10" key="3">
    <citation type="journal article" date="2018" name="BMC Genomics">
        <title>Whole genome sequencing and function prediction of 133 gut anaerobes isolated from chicken caecum in pure cultures.</title>
        <authorList>
            <person name="Medvecky M."/>
            <person name="Cejkova D."/>
            <person name="Polansky O."/>
            <person name="Karasova D."/>
            <person name="Kubasova T."/>
            <person name="Cizek A."/>
            <person name="Rychlik I."/>
        </authorList>
    </citation>
    <scope>NUCLEOTIDE SEQUENCE</scope>
    <source>
        <strain evidence="10">An67</strain>
    </source>
</reference>
<evidence type="ECO:0000313" key="13">
    <source>
        <dbReference type="EMBL" id="RHE59815.1"/>
    </source>
</evidence>
<evidence type="ECO:0000259" key="3">
    <source>
        <dbReference type="Pfam" id="PF25852"/>
    </source>
</evidence>
<dbReference type="EMBL" id="WCTL01000008">
    <property type="protein sequence ID" value="KAB4236621.1"/>
    <property type="molecule type" value="Genomic_DNA"/>
</dbReference>
<evidence type="ECO:0000313" key="6">
    <source>
        <dbReference type="EMBL" id="KAB4188300.1"/>
    </source>
</evidence>
<dbReference type="EMBL" id="QSKL01000007">
    <property type="protein sequence ID" value="RHE59815.1"/>
    <property type="molecule type" value="Genomic_DNA"/>
</dbReference>
<organism evidence="5 19">
    <name type="scientific">Bacteroides uniformis</name>
    <dbReference type="NCBI Taxonomy" id="820"/>
    <lineage>
        <taxon>Bacteria</taxon>
        <taxon>Pseudomonadati</taxon>
        <taxon>Bacteroidota</taxon>
        <taxon>Bacteroidia</taxon>
        <taxon>Bacteroidales</taxon>
        <taxon>Bacteroidaceae</taxon>
        <taxon>Bacteroides</taxon>
    </lineage>
</organism>
<dbReference type="Proteomes" id="UP000284640">
    <property type="component" value="Unassembled WGS sequence"/>
</dbReference>
<evidence type="ECO:0000313" key="19">
    <source>
        <dbReference type="Proteomes" id="UP000432488"/>
    </source>
</evidence>
<dbReference type="Proteomes" id="UP000283684">
    <property type="component" value="Unassembled WGS sequence"/>
</dbReference>
<dbReference type="Proteomes" id="UP000462376">
    <property type="component" value="Unassembled WGS sequence"/>
</dbReference>
<dbReference type="EMBL" id="CZAF01000005">
    <property type="protein sequence ID" value="CUO87749.1"/>
    <property type="molecule type" value="Genomic_DNA"/>
</dbReference>
<dbReference type="RefSeq" id="WP_005834755.1">
    <property type="nucleotide sequence ID" value="NZ_CACRTC010000038.1"/>
</dbReference>
<evidence type="ECO:0000313" key="17">
    <source>
        <dbReference type="Proteomes" id="UP000283684"/>
    </source>
</evidence>
<evidence type="ECO:0000313" key="4">
    <source>
        <dbReference type="EMBL" id="CUO87749.1"/>
    </source>
</evidence>
<reference evidence="4 14" key="1">
    <citation type="submission" date="2015-09" db="EMBL/GenBank/DDBJ databases">
        <authorList>
            <consortium name="Pathogen Informatics"/>
        </authorList>
    </citation>
    <scope>NUCLEOTIDE SEQUENCE [LARGE SCALE GENOMIC DNA]</scope>
    <source>
        <strain evidence="4 14">2789STDY5834847</strain>
    </source>
</reference>
<evidence type="ECO:0000313" key="7">
    <source>
        <dbReference type="EMBL" id="KAB4211727.1"/>
    </source>
</evidence>
<reference evidence="16 17" key="4">
    <citation type="submission" date="2018-08" db="EMBL/GenBank/DDBJ databases">
        <title>A genome reference for cultivated species of the human gut microbiota.</title>
        <authorList>
            <person name="Zou Y."/>
            <person name="Xue W."/>
            <person name="Luo G."/>
        </authorList>
    </citation>
    <scope>NUCLEOTIDE SEQUENCE [LARGE SCALE GENOMIC DNA]</scope>
    <source>
        <strain evidence="13 18">AM27-46</strain>
        <strain evidence="12 17">AM50-4</strain>
        <strain evidence="11 16">TM04-30</strain>
    </source>
</reference>
<dbReference type="Pfam" id="PF19755">
    <property type="entry name" value="DUF6242"/>
    <property type="match status" value="1"/>
</dbReference>
<feature type="signal peptide" evidence="1">
    <location>
        <begin position="1"/>
        <end position="20"/>
    </location>
</feature>
<dbReference type="EMBL" id="JAQNQY010000002">
    <property type="protein sequence ID" value="MDC1751369.1"/>
    <property type="molecule type" value="Genomic_DNA"/>
</dbReference>
<name>A0A139K824_BACUN</name>
<evidence type="ECO:0000313" key="11">
    <source>
        <dbReference type="EMBL" id="RGJ95733.1"/>
    </source>
</evidence>
<evidence type="ECO:0000313" key="18">
    <source>
        <dbReference type="Proteomes" id="UP000284640"/>
    </source>
</evidence>
<dbReference type="InterPro" id="IPR058667">
    <property type="entry name" value="DUF6242_C"/>
</dbReference>
<reference evidence="19 20" key="5">
    <citation type="journal article" date="2019" name="Nat. Med.">
        <title>A library of human gut bacterial isolates paired with longitudinal multiomics data enables mechanistic microbiome research.</title>
        <authorList>
            <person name="Poyet M."/>
            <person name="Groussin M."/>
            <person name="Gibbons S.M."/>
            <person name="Avila-Pacheco J."/>
            <person name="Jiang X."/>
            <person name="Kearney S.M."/>
            <person name="Perrotta A.R."/>
            <person name="Berdy B."/>
            <person name="Zhao S."/>
            <person name="Lieberman T.D."/>
            <person name="Swanson P.K."/>
            <person name="Smith M."/>
            <person name="Roesemann S."/>
            <person name="Alexander J.E."/>
            <person name="Rich S.A."/>
            <person name="Livny J."/>
            <person name="Vlamakis H."/>
            <person name="Clish C."/>
            <person name="Bullock K."/>
            <person name="Deik A."/>
            <person name="Scott J."/>
            <person name="Pierce K.A."/>
            <person name="Xavier R.J."/>
            <person name="Alm E.J."/>
        </authorList>
    </citation>
    <scope>NUCLEOTIDE SEQUENCE [LARGE SCALE GENOMIC DNA]</scope>
    <source>
        <strain evidence="7 22">BIOML-A11</strain>
        <strain evidence="6 20">BIOML-A21</strain>
        <strain evidence="5 19">BIOML-A42</strain>
        <strain evidence="8 21">BIOML-A5</strain>
    </source>
</reference>
<keyword evidence="1" id="KW-0732">Signal</keyword>